<name>A0ABP1HY47_9EUKA</name>
<feature type="coiled-coil region" evidence="1">
    <location>
        <begin position="142"/>
        <end position="186"/>
    </location>
</feature>
<dbReference type="Proteomes" id="UP001642409">
    <property type="component" value="Unassembled WGS sequence"/>
</dbReference>
<accession>A0ABP1HY47</accession>
<dbReference type="EMBL" id="CAXDID020000041">
    <property type="protein sequence ID" value="CAL6000161.1"/>
    <property type="molecule type" value="Genomic_DNA"/>
</dbReference>
<evidence type="ECO:0000256" key="1">
    <source>
        <dbReference type="SAM" id="Coils"/>
    </source>
</evidence>
<feature type="compositionally biased region" description="Low complexity" evidence="2">
    <location>
        <begin position="296"/>
        <end position="305"/>
    </location>
</feature>
<feature type="compositionally biased region" description="Polar residues" evidence="2">
    <location>
        <begin position="306"/>
        <end position="315"/>
    </location>
</feature>
<sequence>MSTTIEPPPSKLKLKLQQQESQKLFVQSHKIGLTQTTEFMYKDPKMQPQPIVDANHRFETLKSGVLDCFKVSQTDIDNVLYNTLTTYSNPKTVSQLISTRLSRLHKDVQLFFDCYQVNDFSLVHARLHEEKLKYENSNQSDMAYYKRRCEELEDQAALYNNTKLALDQSEVENATLRAKLEAFQSQFSKVLESLQITLKENEVLKIKTSAQEQYLQMQQLQTQKQQSPHRANSVITSPVKSISPVKSVRIAEPAIIQPKPKAKLDSSKLSQSNLKLSSITDSQVKRAPKPEPKILKSTSKSKTQTNSILKTTQKQIEPKQLKDPQQKQNEQKEQQKETKTETTKTETTEQSAQTVFVKFQSDPKTDFKILLEEIHDLKLELKTQQNEKQTLIEQNKQQLQAQSLKYEEQITQLQNNTKQTEKQLEQRIQDFEKLKEAHNTNLKLENENKYLKTVQANEQLIHTLQHKDRQLKECQEELNKLIGDVQDLGRSMK</sequence>
<keyword evidence="1" id="KW-0175">Coiled coil</keyword>
<feature type="region of interest" description="Disordered" evidence="2">
    <location>
        <begin position="277"/>
        <end position="351"/>
    </location>
</feature>
<proteinExistence type="predicted"/>
<feature type="coiled-coil region" evidence="1">
    <location>
        <begin position="367"/>
        <end position="491"/>
    </location>
</feature>
<evidence type="ECO:0000313" key="3">
    <source>
        <dbReference type="EMBL" id="CAL6000161.1"/>
    </source>
</evidence>
<evidence type="ECO:0000313" key="4">
    <source>
        <dbReference type="Proteomes" id="UP001642409"/>
    </source>
</evidence>
<feature type="compositionally biased region" description="Basic and acidic residues" evidence="2">
    <location>
        <begin position="316"/>
        <end position="347"/>
    </location>
</feature>
<protein>
    <submittedName>
        <fullName evidence="3">Hypothetical_protein</fullName>
    </submittedName>
</protein>
<reference evidence="3 4" key="1">
    <citation type="submission" date="2024-07" db="EMBL/GenBank/DDBJ databases">
        <authorList>
            <person name="Akdeniz Z."/>
        </authorList>
    </citation>
    <scope>NUCLEOTIDE SEQUENCE [LARGE SCALE GENOMIC DNA]</scope>
</reference>
<organism evidence="3 4">
    <name type="scientific">Hexamita inflata</name>
    <dbReference type="NCBI Taxonomy" id="28002"/>
    <lineage>
        <taxon>Eukaryota</taxon>
        <taxon>Metamonada</taxon>
        <taxon>Diplomonadida</taxon>
        <taxon>Hexamitidae</taxon>
        <taxon>Hexamitinae</taxon>
        <taxon>Hexamita</taxon>
    </lineage>
</organism>
<evidence type="ECO:0000256" key="2">
    <source>
        <dbReference type="SAM" id="MobiDB-lite"/>
    </source>
</evidence>
<gene>
    <name evidence="3" type="ORF">HINF_LOCUS16559</name>
</gene>
<comment type="caution">
    <text evidence="3">The sequence shown here is derived from an EMBL/GenBank/DDBJ whole genome shotgun (WGS) entry which is preliminary data.</text>
</comment>
<keyword evidence="4" id="KW-1185">Reference proteome</keyword>